<dbReference type="Gene3D" id="2.40.260.10">
    <property type="entry name" value="Sortase"/>
    <property type="match status" value="1"/>
</dbReference>
<dbReference type="InterPro" id="IPR005754">
    <property type="entry name" value="Sortase"/>
</dbReference>
<evidence type="ECO:0000256" key="2">
    <source>
        <dbReference type="ARBA" id="ARBA00022801"/>
    </source>
</evidence>
<dbReference type="InterPro" id="IPR023365">
    <property type="entry name" value="Sortase_dom-sf"/>
</dbReference>
<keyword evidence="4" id="KW-0472">Membrane</keyword>
<dbReference type="InterPro" id="IPR042007">
    <property type="entry name" value="Sortase_A"/>
</dbReference>
<evidence type="ECO:0000256" key="1">
    <source>
        <dbReference type="ARBA" id="ARBA00022670"/>
    </source>
</evidence>
<keyword evidence="6" id="KW-1185">Reference proteome</keyword>
<dbReference type="Proteomes" id="UP000789707">
    <property type="component" value="Unassembled WGS sequence"/>
</dbReference>
<organism evidence="5 6">
    <name type="scientific">Periweissella fabaria</name>
    <dbReference type="NCBI Taxonomy" id="546157"/>
    <lineage>
        <taxon>Bacteria</taxon>
        <taxon>Bacillati</taxon>
        <taxon>Bacillota</taxon>
        <taxon>Bacilli</taxon>
        <taxon>Lactobacillales</taxon>
        <taxon>Lactobacillaceae</taxon>
        <taxon>Periweissella</taxon>
    </lineage>
</organism>
<proteinExistence type="predicted"/>
<protein>
    <submittedName>
        <fullName evidence="5">Sortase A</fullName>
        <ecNumber evidence="5">3.4.22.-</ecNumber>
    </submittedName>
</protein>
<keyword evidence="4" id="KW-0812">Transmembrane</keyword>
<evidence type="ECO:0000313" key="6">
    <source>
        <dbReference type="Proteomes" id="UP000789707"/>
    </source>
</evidence>
<reference evidence="5 6" key="1">
    <citation type="submission" date="2021-11" db="EMBL/GenBank/DDBJ databases">
        <authorList>
            <person name="Depoorter E."/>
        </authorList>
    </citation>
    <scope>NUCLEOTIDE SEQUENCE [LARGE SCALE GENOMIC DNA]</scope>
    <source>
        <strain evidence="5 6">LMG 24289</strain>
    </source>
</reference>
<keyword evidence="3" id="KW-0788">Thiol protease</keyword>
<keyword evidence="1" id="KW-0645">Protease</keyword>
<gene>
    <name evidence="5" type="primary">strA</name>
    <name evidence="5" type="ORF">WFA24289_00157</name>
</gene>
<evidence type="ECO:0000256" key="4">
    <source>
        <dbReference type="SAM" id="Phobius"/>
    </source>
</evidence>
<dbReference type="Pfam" id="PF04203">
    <property type="entry name" value="Sortase"/>
    <property type="match status" value="1"/>
</dbReference>
<keyword evidence="4" id="KW-1133">Transmembrane helix</keyword>
<dbReference type="NCBIfam" id="TIGR01076">
    <property type="entry name" value="sortase_fam"/>
    <property type="match status" value="1"/>
</dbReference>
<feature type="transmembrane region" description="Helical" evidence="4">
    <location>
        <begin position="7"/>
        <end position="25"/>
    </location>
</feature>
<dbReference type="EC" id="3.4.22.-" evidence="5"/>
<keyword evidence="2 5" id="KW-0378">Hydrolase</keyword>
<name>A0ABN8BGZ8_9LACO</name>
<evidence type="ECO:0000313" key="5">
    <source>
        <dbReference type="EMBL" id="CAH0415859.1"/>
    </source>
</evidence>
<sequence>MKKVPRILAYLGITVLLIISLGLIFNQQIAKLALETFHPNVTTTSIAAAQKKSASYDWRKVNSVSSAQIIQARFKTDAANFIGYVAVPAMGISLPISAGTGGDNLALGAATILPDQKMGQGNYVLASHMVYIGKNLLFSPLYYHKNDGVKGQKIYLTDLKHVYEYTTTEYKVVPSTAVQITDPVPGKQVITLFTCNYTHNDGRVVLRGELTQTTSWHDASGTVKDYFKDQNNSGN</sequence>
<dbReference type="RefSeq" id="WP_230095938.1">
    <property type="nucleotide sequence ID" value="NZ_CAKKNS010000001.1"/>
</dbReference>
<accession>A0ABN8BGZ8</accession>
<dbReference type="SUPFAM" id="SSF63817">
    <property type="entry name" value="Sortase"/>
    <property type="match status" value="1"/>
</dbReference>
<comment type="caution">
    <text evidence="5">The sequence shown here is derived from an EMBL/GenBank/DDBJ whole genome shotgun (WGS) entry which is preliminary data.</text>
</comment>
<dbReference type="GO" id="GO:0016787">
    <property type="term" value="F:hydrolase activity"/>
    <property type="evidence" value="ECO:0007669"/>
    <property type="project" value="UniProtKB-KW"/>
</dbReference>
<evidence type="ECO:0000256" key="3">
    <source>
        <dbReference type="ARBA" id="ARBA00022807"/>
    </source>
</evidence>
<dbReference type="CDD" id="cd06165">
    <property type="entry name" value="Sortase_A"/>
    <property type="match status" value="1"/>
</dbReference>
<dbReference type="EMBL" id="CAKKNS010000001">
    <property type="protein sequence ID" value="CAH0415859.1"/>
    <property type="molecule type" value="Genomic_DNA"/>
</dbReference>